<evidence type="ECO:0000256" key="2">
    <source>
        <dbReference type="ARBA" id="ARBA00022679"/>
    </source>
</evidence>
<dbReference type="InterPro" id="IPR051681">
    <property type="entry name" value="Ser/Thr_Kinases-Pseudokinases"/>
</dbReference>
<feature type="binding site" evidence="6">
    <location>
        <position position="46"/>
    </location>
    <ligand>
        <name>ATP</name>
        <dbReference type="ChEBI" id="CHEBI:30616"/>
    </ligand>
</feature>
<evidence type="ECO:0000256" key="3">
    <source>
        <dbReference type="ARBA" id="ARBA00022741"/>
    </source>
</evidence>
<dbReference type="PROSITE" id="PS50011">
    <property type="entry name" value="PROTEIN_KINASE_DOM"/>
    <property type="match status" value="1"/>
</dbReference>
<name>A0AAD3DK79_9CHLO</name>
<feature type="compositionally biased region" description="Low complexity" evidence="7">
    <location>
        <begin position="708"/>
        <end position="722"/>
    </location>
</feature>
<dbReference type="GO" id="GO:0005524">
    <property type="term" value="F:ATP binding"/>
    <property type="evidence" value="ECO:0007669"/>
    <property type="project" value="UniProtKB-UniRule"/>
</dbReference>
<dbReference type="CDD" id="cd00180">
    <property type="entry name" value="PKc"/>
    <property type="match status" value="1"/>
</dbReference>
<feature type="compositionally biased region" description="Low complexity" evidence="7">
    <location>
        <begin position="730"/>
        <end position="765"/>
    </location>
</feature>
<feature type="region of interest" description="Disordered" evidence="7">
    <location>
        <begin position="672"/>
        <end position="787"/>
    </location>
</feature>
<keyword evidence="4" id="KW-0418">Kinase</keyword>
<keyword evidence="5 6" id="KW-0067">ATP-binding</keyword>
<dbReference type="InterPro" id="IPR017441">
    <property type="entry name" value="Protein_kinase_ATP_BS"/>
</dbReference>
<feature type="compositionally biased region" description="Polar residues" evidence="7">
    <location>
        <begin position="770"/>
        <end position="787"/>
    </location>
</feature>
<comment type="caution">
    <text evidence="9">The sequence shown here is derived from an EMBL/GenBank/DDBJ whole genome shotgun (WGS) entry which is preliminary data.</text>
</comment>
<feature type="domain" description="Protein kinase" evidence="8">
    <location>
        <begin position="14"/>
        <end position="423"/>
    </location>
</feature>
<dbReference type="InterPro" id="IPR008271">
    <property type="entry name" value="Ser/Thr_kinase_AS"/>
</dbReference>
<dbReference type="AlphaFoldDB" id="A0AAD3DK79"/>
<dbReference type="InterPro" id="IPR001245">
    <property type="entry name" value="Ser-Thr/Tyr_kinase_cat_dom"/>
</dbReference>
<dbReference type="PANTHER" id="PTHR44329">
    <property type="entry name" value="SERINE/THREONINE-PROTEIN KINASE TNNI3K-RELATED"/>
    <property type="match status" value="1"/>
</dbReference>
<keyword evidence="1" id="KW-0723">Serine/threonine-protein kinase</keyword>
<keyword evidence="10" id="KW-1185">Reference proteome</keyword>
<feature type="compositionally biased region" description="Pro residues" evidence="7">
    <location>
        <begin position="446"/>
        <end position="460"/>
    </location>
</feature>
<reference evidence="9 10" key="1">
    <citation type="journal article" date="2021" name="Sci. Rep.">
        <title>Genome sequencing of the multicellular alga Astrephomene provides insights into convergent evolution of germ-soma differentiation.</title>
        <authorList>
            <person name="Yamashita S."/>
            <person name="Yamamoto K."/>
            <person name="Matsuzaki R."/>
            <person name="Suzuki S."/>
            <person name="Yamaguchi H."/>
            <person name="Hirooka S."/>
            <person name="Minakuchi Y."/>
            <person name="Miyagishima S."/>
            <person name="Kawachi M."/>
            <person name="Toyoda A."/>
            <person name="Nozaki H."/>
        </authorList>
    </citation>
    <scope>NUCLEOTIDE SEQUENCE [LARGE SCALE GENOMIC DNA]</scope>
    <source>
        <strain evidence="9 10">NIES-4017</strain>
    </source>
</reference>
<protein>
    <recommendedName>
        <fullName evidence="8">Protein kinase domain-containing protein</fullName>
    </recommendedName>
</protein>
<keyword evidence="2" id="KW-0808">Transferase</keyword>
<gene>
    <name evidence="9" type="ORF">Agub_g4491</name>
</gene>
<evidence type="ECO:0000256" key="5">
    <source>
        <dbReference type="ARBA" id="ARBA00022840"/>
    </source>
</evidence>
<dbReference type="InterPro" id="IPR000719">
    <property type="entry name" value="Prot_kinase_dom"/>
</dbReference>
<evidence type="ECO:0000313" key="9">
    <source>
        <dbReference type="EMBL" id="GFR43410.1"/>
    </source>
</evidence>
<feature type="region of interest" description="Disordered" evidence="7">
    <location>
        <begin position="381"/>
        <end position="521"/>
    </location>
</feature>
<dbReference type="Gene3D" id="1.10.510.10">
    <property type="entry name" value="Transferase(Phosphotransferase) domain 1"/>
    <property type="match status" value="1"/>
</dbReference>
<dbReference type="Proteomes" id="UP001054857">
    <property type="component" value="Unassembled WGS sequence"/>
</dbReference>
<feature type="compositionally biased region" description="Polar residues" evidence="7">
    <location>
        <begin position="215"/>
        <end position="231"/>
    </location>
</feature>
<evidence type="ECO:0000256" key="1">
    <source>
        <dbReference type="ARBA" id="ARBA00022527"/>
    </source>
</evidence>
<feature type="compositionally biased region" description="Gly residues" evidence="7">
    <location>
        <begin position="384"/>
        <end position="393"/>
    </location>
</feature>
<sequence>MDNIPKNSIPASHLTIKRLLGKGGFAAVYEGSYERPGAPRELVAIKVLQPAQSGSSISEEEYAQMFLREAACTKQQEHPHIIRCYGVCLIPANHPGITGLCKPALAMVLELAEPYTIKKLILQNMTENRRTYTNLQAYDWLIQIASALAHLHSNRPAIIHRDLKLDNVLLKRSTVPRVGGGRPAKVLEARLADLGLHVVAESDRSVLLRRKAPTDSANQSAHNRSVRSTTLSGSGSVTPGAGGGGGDLDKGRETPFLAITNVMRDDLATAVTAAATKNNQQATGSRVATGAVGTVTAMDGGGDVATGTVVVRALRAGGPMGRHGCGGVAPSDDGGSDISEPVLYDIEAMCTAHDSAAVGTPVGGASPPALTSAAAGFSRLSKKSGGGGGGGGRPLSSSSLVTEKRPHPRATASNKVMPLRDAMGAWQPSCSGDVQTSRRGTGDGGSPPPDSAPLPPPSSSPPSTSSPTSPGRDVTLLLHSQPLPSPSPPQQQPFPLKPPSVSSLPPLQRMPQAQAASPGALTVQATPQASAVSPLASSCISAAAAAAASGGDCNMPVIGGGGAVSTALTAGQSATVAFSLSSSSSFLPPSITNTACTSRVSSVAGARTASVAAPATATSIALLTPTTSEAVSCNPITHCNTAAAPATATAIATAAVAMGAAVPLPFSPFARPSSRSIGADSPHQQPKPAAQQFPRSPHPLSSQASPHSDAAGAQASQSPQQQRPYLRATSPPQLQQPQPQCQEEQQQSSEQKQQQQPEAASQPLPARCLASSTRRSPFQPQPATGTG</sequence>
<dbReference type="PROSITE" id="PS00107">
    <property type="entry name" value="PROTEIN_KINASE_ATP"/>
    <property type="match status" value="1"/>
</dbReference>
<dbReference type="PROSITE" id="PS00108">
    <property type="entry name" value="PROTEIN_KINASE_ST"/>
    <property type="match status" value="1"/>
</dbReference>
<feature type="non-terminal residue" evidence="9">
    <location>
        <position position="1"/>
    </location>
</feature>
<dbReference type="SMART" id="SM00220">
    <property type="entry name" value="S_TKc"/>
    <property type="match status" value="1"/>
</dbReference>
<dbReference type="EMBL" id="BMAR01000005">
    <property type="protein sequence ID" value="GFR43410.1"/>
    <property type="molecule type" value="Genomic_DNA"/>
</dbReference>
<feature type="region of interest" description="Disordered" evidence="7">
    <location>
        <begin position="210"/>
        <end position="252"/>
    </location>
</feature>
<dbReference type="Pfam" id="PF07714">
    <property type="entry name" value="PK_Tyr_Ser-Thr"/>
    <property type="match status" value="1"/>
</dbReference>
<evidence type="ECO:0000256" key="4">
    <source>
        <dbReference type="ARBA" id="ARBA00022777"/>
    </source>
</evidence>
<feature type="compositionally biased region" description="Low complexity" evidence="7">
    <location>
        <begin position="461"/>
        <end position="482"/>
    </location>
</feature>
<keyword evidence="3 6" id="KW-0547">Nucleotide-binding</keyword>
<evidence type="ECO:0000313" key="10">
    <source>
        <dbReference type="Proteomes" id="UP001054857"/>
    </source>
</evidence>
<organism evidence="9 10">
    <name type="scientific">Astrephomene gubernaculifera</name>
    <dbReference type="NCBI Taxonomy" id="47775"/>
    <lineage>
        <taxon>Eukaryota</taxon>
        <taxon>Viridiplantae</taxon>
        <taxon>Chlorophyta</taxon>
        <taxon>core chlorophytes</taxon>
        <taxon>Chlorophyceae</taxon>
        <taxon>CS clade</taxon>
        <taxon>Chlamydomonadales</taxon>
        <taxon>Astrephomenaceae</taxon>
        <taxon>Astrephomene</taxon>
    </lineage>
</organism>
<proteinExistence type="predicted"/>
<dbReference type="GO" id="GO:0004674">
    <property type="term" value="F:protein serine/threonine kinase activity"/>
    <property type="evidence" value="ECO:0007669"/>
    <property type="project" value="UniProtKB-KW"/>
</dbReference>
<evidence type="ECO:0000259" key="8">
    <source>
        <dbReference type="PROSITE" id="PS50011"/>
    </source>
</evidence>
<feature type="compositionally biased region" description="Pro residues" evidence="7">
    <location>
        <begin position="483"/>
        <end position="498"/>
    </location>
</feature>
<accession>A0AAD3DK79</accession>
<dbReference type="InterPro" id="IPR011009">
    <property type="entry name" value="Kinase-like_dom_sf"/>
</dbReference>
<dbReference type="PANTHER" id="PTHR44329:SF289">
    <property type="entry name" value="SERINE_THREONINE-PROTEIN KINASE VIK"/>
    <property type="match status" value="1"/>
</dbReference>
<evidence type="ECO:0000256" key="6">
    <source>
        <dbReference type="PROSITE-ProRule" id="PRU10141"/>
    </source>
</evidence>
<dbReference type="SUPFAM" id="SSF56112">
    <property type="entry name" value="Protein kinase-like (PK-like)"/>
    <property type="match status" value="1"/>
</dbReference>
<dbReference type="Gene3D" id="3.30.200.20">
    <property type="entry name" value="Phosphorylase Kinase, domain 1"/>
    <property type="match status" value="1"/>
</dbReference>
<evidence type="ECO:0000256" key="7">
    <source>
        <dbReference type="SAM" id="MobiDB-lite"/>
    </source>
</evidence>